<dbReference type="Proteomes" id="UP000629468">
    <property type="component" value="Unassembled WGS sequence"/>
</dbReference>
<evidence type="ECO:0000256" key="2">
    <source>
        <dbReference type="ARBA" id="ARBA00022737"/>
    </source>
</evidence>
<feature type="compositionally biased region" description="Polar residues" evidence="6">
    <location>
        <begin position="92"/>
        <end position="105"/>
    </location>
</feature>
<dbReference type="Gene3D" id="2.10.110.10">
    <property type="entry name" value="Cysteine Rich Protein"/>
    <property type="match status" value="2"/>
</dbReference>
<feature type="compositionally biased region" description="Low complexity" evidence="6">
    <location>
        <begin position="443"/>
        <end position="460"/>
    </location>
</feature>
<evidence type="ECO:0000256" key="5">
    <source>
        <dbReference type="PROSITE-ProRule" id="PRU00125"/>
    </source>
</evidence>
<reference evidence="8 9" key="1">
    <citation type="journal article" name="Sci. Rep.">
        <title>Telomere-to-telomere assembled and centromere annotated genomes of the two main subspecies of the button mushroom Agaricus bisporus reveal especially polymorphic chromosome ends.</title>
        <authorList>
            <person name="Sonnenberg A.S.M."/>
            <person name="Sedaghat-Telgerd N."/>
            <person name="Lavrijssen B."/>
            <person name="Ohm R.A."/>
            <person name="Hendrickx P.M."/>
            <person name="Scholtmeijer K."/>
            <person name="Baars J.J.P."/>
            <person name="van Peer A."/>
        </authorList>
    </citation>
    <scope>NUCLEOTIDE SEQUENCE [LARGE SCALE GENOMIC DNA]</scope>
    <source>
        <strain evidence="8 9">H119_p4</strain>
    </source>
</reference>
<keyword evidence="3 5" id="KW-0862">Zinc</keyword>
<evidence type="ECO:0000256" key="3">
    <source>
        <dbReference type="ARBA" id="ARBA00022833"/>
    </source>
</evidence>
<dbReference type="PROSITE" id="PS00478">
    <property type="entry name" value="LIM_DOMAIN_1"/>
    <property type="match status" value="1"/>
</dbReference>
<feature type="compositionally biased region" description="Polar residues" evidence="6">
    <location>
        <begin position="368"/>
        <end position="378"/>
    </location>
</feature>
<feature type="compositionally biased region" description="Polar residues" evidence="6">
    <location>
        <begin position="112"/>
        <end position="124"/>
    </location>
</feature>
<evidence type="ECO:0000256" key="6">
    <source>
        <dbReference type="SAM" id="MobiDB-lite"/>
    </source>
</evidence>
<feature type="compositionally biased region" description="Pro residues" evidence="6">
    <location>
        <begin position="167"/>
        <end position="179"/>
    </location>
</feature>
<feature type="compositionally biased region" description="Polar residues" evidence="6">
    <location>
        <begin position="573"/>
        <end position="587"/>
    </location>
</feature>
<evidence type="ECO:0000256" key="1">
    <source>
        <dbReference type="ARBA" id="ARBA00022723"/>
    </source>
</evidence>
<protein>
    <recommendedName>
        <fullName evidence="7">LIM zinc-binding domain-containing protein</fullName>
    </recommendedName>
</protein>
<dbReference type="CDD" id="cd08368">
    <property type="entry name" value="LIM"/>
    <property type="match status" value="1"/>
</dbReference>
<keyword evidence="4 5" id="KW-0440">LIM domain</keyword>
<evidence type="ECO:0000259" key="7">
    <source>
        <dbReference type="PROSITE" id="PS50023"/>
    </source>
</evidence>
<evidence type="ECO:0000313" key="8">
    <source>
        <dbReference type="EMBL" id="KAF7778521.1"/>
    </source>
</evidence>
<dbReference type="SUPFAM" id="SSF57716">
    <property type="entry name" value="Glucocorticoid receptor-like (DNA-binding domain)"/>
    <property type="match status" value="2"/>
</dbReference>
<feature type="region of interest" description="Disordered" evidence="6">
    <location>
        <begin position="165"/>
        <end position="186"/>
    </location>
</feature>
<accession>A0A8H7KIS6</accession>
<dbReference type="CDD" id="cd09397">
    <property type="entry name" value="LIM1_UF1"/>
    <property type="match status" value="1"/>
</dbReference>
<dbReference type="GO" id="GO:0030695">
    <property type="term" value="F:GTPase regulator activity"/>
    <property type="evidence" value="ECO:0007669"/>
    <property type="project" value="UniProtKB-ARBA"/>
</dbReference>
<dbReference type="SMART" id="SM00132">
    <property type="entry name" value="LIM"/>
    <property type="match status" value="1"/>
</dbReference>
<feature type="compositionally biased region" description="Polar residues" evidence="6">
    <location>
        <begin position="410"/>
        <end position="430"/>
    </location>
</feature>
<feature type="region of interest" description="Disordered" evidence="6">
    <location>
        <begin position="44"/>
        <end position="153"/>
    </location>
</feature>
<dbReference type="PANTHER" id="PTHR24205">
    <property type="entry name" value="FOUR AND A HALF LIM DOMAINS PROTEIN"/>
    <property type="match status" value="1"/>
</dbReference>
<dbReference type="GO" id="GO:0003712">
    <property type="term" value="F:transcription coregulator activity"/>
    <property type="evidence" value="ECO:0007669"/>
    <property type="project" value="TreeGrafter"/>
</dbReference>
<dbReference type="Pfam" id="PF00412">
    <property type="entry name" value="LIM"/>
    <property type="match status" value="1"/>
</dbReference>
<proteinExistence type="predicted"/>
<keyword evidence="1 5" id="KW-0479">Metal-binding</keyword>
<dbReference type="PROSITE" id="PS50023">
    <property type="entry name" value="LIM_DOMAIN_2"/>
    <property type="match status" value="1"/>
</dbReference>
<comment type="caution">
    <text evidence="8">The sequence shown here is derived from an EMBL/GenBank/DDBJ whole genome shotgun (WGS) entry which is preliminary data.</text>
</comment>
<feature type="region of interest" description="Disordered" evidence="6">
    <location>
        <begin position="317"/>
        <end position="543"/>
    </location>
</feature>
<organism evidence="8 9">
    <name type="scientific">Agaricus bisporus var. burnettii</name>
    <dbReference type="NCBI Taxonomy" id="192524"/>
    <lineage>
        <taxon>Eukaryota</taxon>
        <taxon>Fungi</taxon>
        <taxon>Dikarya</taxon>
        <taxon>Basidiomycota</taxon>
        <taxon>Agaricomycotina</taxon>
        <taxon>Agaricomycetes</taxon>
        <taxon>Agaricomycetidae</taxon>
        <taxon>Agaricales</taxon>
        <taxon>Agaricineae</taxon>
        <taxon>Agaricaceae</taxon>
        <taxon>Agaricus</taxon>
    </lineage>
</organism>
<feature type="compositionally biased region" description="Polar residues" evidence="6">
    <location>
        <begin position="138"/>
        <end position="153"/>
    </location>
</feature>
<dbReference type="GO" id="GO:0005634">
    <property type="term" value="C:nucleus"/>
    <property type="evidence" value="ECO:0007669"/>
    <property type="project" value="TreeGrafter"/>
</dbReference>
<feature type="compositionally biased region" description="Basic and acidic residues" evidence="6">
    <location>
        <begin position="490"/>
        <end position="501"/>
    </location>
</feature>
<dbReference type="InterPro" id="IPR001781">
    <property type="entry name" value="Znf_LIM"/>
</dbReference>
<dbReference type="PANTHER" id="PTHR24205:SF16">
    <property type="entry name" value="GH01042P-RELATED"/>
    <property type="match status" value="1"/>
</dbReference>
<feature type="compositionally biased region" description="Basic and acidic residues" evidence="6">
    <location>
        <begin position="560"/>
        <end position="571"/>
    </location>
</feature>
<feature type="region of interest" description="Disordered" evidence="6">
    <location>
        <begin position="228"/>
        <end position="262"/>
    </location>
</feature>
<keyword evidence="2" id="KW-0677">Repeat</keyword>
<dbReference type="GO" id="GO:0046872">
    <property type="term" value="F:metal ion binding"/>
    <property type="evidence" value="ECO:0007669"/>
    <property type="project" value="UniProtKB-KW"/>
</dbReference>
<dbReference type="EMBL" id="JABXXO010000004">
    <property type="protein sequence ID" value="KAF7778521.1"/>
    <property type="molecule type" value="Genomic_DNA"/>
</dbReference>
<feature type="region of interest" description="Disordered" evidence="6">
    <location>
        <begin position="560"/>
        <end position="617"/>
    </location>
</feature>
<name>A0A8H7KIS6_AGABI</name>
<feature type="compositionally biased region" description="Polar residues" evidence="6">
    <location>
        <begin position="317"/>
        <end position="327"/>
    </location>
</feature>
<dbReference type="AlphaFoldDB" id="A0A8H7KIS6"/>
<sequence>MASLLAPSAGQSSRISQVLPTVKCSNCNRPVPLSELGDHICAPQTVSAPSRPPRLASLAAGIPPQRTGTPPVRSPRSPPHERLPSPFERPPANTTSSGPSFQQRLSPLARNDTATSLQHPQNFQPPAASSLRPPLMNPYQSTDSRTRAASNASVRQPIPAIQTHLVTPPPFASSLGPPPRDIDTQTGGAAGMAGVGRRGFAAAARAAMIVAPSGHMMDTRPNLPRFLDMNVPARSPDTPPLSAGSGYSSHSPDPISPSPQTDFVPEALSRLQHPAFPPRQSPSPNFANIRKSPAEEFANGFGLSPLDRLPLLGNYMNQPPLSTSPESLFSFEQRKSPPREVLQNTREDTMSSTYPNDRPLSRKDTQDSFKSATSNEMAKQSLPPPPTSDSDSECGLAYADSTDDEDEVPQASSSRVSNTTINPESAATKSNHVHFAMPEANKSAPSRQSAASSYSLASGSETNDTMAKTLRSPPTSPSRLGRTLFGSGLRRSDSGSSDDSRSTYSRVTSMVPMMGPLSKGSMEQSMETLMEEAAPDASTADAAKERTSFGNLYFKEKDDSYVENKSHERDNGLATTSGQPHRSNTVQVPPHSPENKPPKLPTRAKTTNDSTKLPPRNEKARRVRTCLRCQIKVDDGRWIRVDTGGALCETCWKNMYLPKCRRCLLPIEKQAVSSSDGQLKGKYHKECFNCHVCHKTFPDKSFYVFDGKPLCAYHYHEANRSLCAATRCGQPIEGPCALSHTGDKYHPEHMTCEHPGLVPCKERLKEYWEINGKMLCEWHAAEASRDQDEEEEWVQTSKAKKRITRFMNLSSMGGSGGEENGDLNGLL</sequence>
<feature type="domain" description="LIM zinc-binding" evidence="7">
    <location>
        <begin position="658"/>
        <end position="721"/>
    </location>
</feature>
<gene>
    <name evidence="8" type="ORF">Agabi119p4_2866</name>
</gene>
<evidence type="ECO:0000313" key="9">
    <source>
        <dbReference type="Proteomes" id="UP000629468"/>
    </source>
</evidence>
<evidence type="ECO:0000256" key="4">
    <source>
        <dbReference type="ARBA" id="ARBA00023038"/>
    </source>
</evidence>